<evidence type="ECO:0000259" key="2">
    <source>
        <dbReference type="Pfam" id="PF00817"/>
    </source>
</evidence>
<proteinExistence type="predicted"/>
<organism evidence="3 4">
    <name type="scientific">Bordetella genomosp. 7</name>
    <dbReference type="NCBI Taxonomy" id="1416805"/>
    <lineage>
        <taxon>Bacteria</taxon>
        <taxon>Pseudomonadati</taxon>
        <taxon>Pseudomonadota</taxon>
        <taxon>Betaproteobacteria</taxon>
        <taxon>Burkholderiales</taxon>
        <taxon>Alcaligenaceae</taxon>
        <taxon>Bordetella</taxon>
    </lineage>
</organism>
<name>A0A261REB5_9BORD</name>
<dbReference type="GO" id="GO:0006281">
    <property type="term" value="P:DNA repair"/>
    <property type="evidence" value="ECO:0007669"/>
    <property type="project" value="InterPro"/>
</dbReference>
<feature type="domain" description="UmuC" evidence="2">
    <location>
        <begin position="27"/>
        <end position="145"/>
    </location>
</feature>
<dbReference type="AlphaFoldDB" id="A0A261REB5"/>
<evidence type="ECO:0000313" key="3">
    <source>
        <dbReference type="EMBL" id="OZI22683.1"/>
    </source>
</evidence>
<evidence type="ECO:0000256" key="1">
    <source>
        <dbReference type="ARBA" id="ARBA00022763"/>
    </source>
</evidence>
<dbReference type="EMBL" id="NEVK01000004">
    <property type="protein sequence ID" value="OZI22683.1"/>
    <property type="molecule type" value="Genomic_DNA"/>
</dbReference>
<dbReference type="PANTHER" id="PTHR35369">
    <property type="entry name" value="BLR3025 PROTEIN-RELATED"/>
    <property type="match status" value="1"/>
</dbReference>
<dbReference type="Pfam" id="PF00817">
    <property type="entry name" value="IMS"/>
    <property type="match status" value="1"/>
</dbReference>
<accession>A0A261REB5</accession>
<dbReference type="InterPro" id="IPR001126">
    <property type="entry name" value="UmuC"/>
</dbReference>
<dbReference type="Proteomes" id="UP000216947">
    <property type="component" value="Unassembled WGS sequence"/>
</dbReference>
<sequence>MPLWIAVFLRCLPLDAARPQWSPDAAFAVLDHERIAALTPAAAAAGLRAGMRRAGAAAMAPDIPLLDRDAPAENTLLHEASLALLQYTPDIALAGPDTVLLQVGASLTYFGGPRALHRRVAATLRAMSLHARLGMAPTAQGAWLLAHHAAARTPRRALQAATLARRLDALPCALLPGARPRLEWLGDLGCHTLGALRRLPRAGLQRRCGTTLTQELDAAYGTQPECHAWIQPPARFRQRLELPDYLQHADALLAWTRRLLEPLCGWLAARRRAVQHLNLILEHERGRHARAPTELPLSLAQPAWQQSHLLDLLREKLDRLQLQAPVIALVLSVTDTVEQPAASACLFPEPGGTPAEHARLIDLLSARLGRHRVLHAQPVADHRPEVANGWQAAQDGPAGMAAHPGPLDRPFWLLDPPLQLTEAGHRPVYAGQALRLVRGPERIESGWWDAPLTVRDYFVAEDAATVRYWIYRERDTEHARWFLHGRYA</sequence>
<keyword evidence="4" id="KW-1185">Reference proteome</keyword>
<dbReference type="CDD" id="cd03468">
    <property type="entry name" value="PolY_like"/>
    <property type="match status" value="1"/>
</dbReference>
<dbReference type="SUPFAM" id="SSF56672">
    <property type="entry name" value="DNA/RNA polymerases"/>
    <property type="match status" value="1"/>
</dbReference>
<dbReference type="InterPro" id="IPR043502">
    <property type="entry name" value="DNA/RNA_pol_sf"/>
</dbReference>
<dbReference type="PANTHER" id="PTHR35369:SF2">
    <property type="entry name" value="BLR3025 PROTEIN"/>
    <property type="match status" value="1"/>
</dbReference>
<dbReference type="InterPro" id="IPR050356">
    <property type="entry name" value="SulA_CellDiv_inhibitor"/>
</dbReference>
<reference evidence="4" key="1">
    <citation type="submission" date="2017-05" db="EMBL/GenBank/DDBJ databases">
        <title>Complete and WGS of Bordetella genogroups.</title>
        <authorList>
            <person name="Spilker T."/>
            <person name="Lipuma J."/>
        </authorList>
    </citation>
    <scope>NUCLEOTIDE SEQUENCE [LARGE SCALE GENOMIC DNA]</scope>
    <source>
        <strain evidence="4">AU18089</strain>
    </source>
</reference>
<gene>
    <name evidence="3" type="ORF">CAL19_09210</name>
</gene>
<dbReference type="RefSeq" id="WP_094796622.1">
    <property type="nucleotide sequence ID" value="NZ_NEVK01000004.1"/>
</dbReference>
<protein>
    <submittedName>
        <fullName evidence="3">DNA polymerase</fullName>
    </submittedName>
</protein>
<keyword evidence="1" id="KW-0227">DNA damage</keyword>
<comment type="caution">
    <text evidence="3">The sequence shown here is derived from an EMBL/GenBank/DDBJ whole genome shotgun (WGS) entry which is preliminary data.</text>
</comment>
<evidence type="ECO:0000313" key="4">
    <source>
        <dbReference type="Proteomes" id="UP000216947"/>
    </source>
</evidence>